<protein>
    <recommendedName>
        <fullName evidence="3">Glycine-zipper-containing OmpA-like membrane domain-containing protein</fullName>
    </recommendedName>
</protein>
<dbReference type="AlphaFoldDB" id="A0A6F8VHL9"/>
<dbReference type="Pfam" id="PF13436">
    <property type="entry name" value="Gly-zipper_OmpA"/>
    <property type="match status" value="1"/>
</dbReference>
<dbReference type="KEGG" id="slac:SKTS_34830"/>
<accession>A0A6F8VHL9</accession>
<dbReference type="InterPro" id="IPR025693">
    <property type="entry name" value="Gly-zipper_OmpA-like_dom"/>
</dbReference>
<keyword evidence="5" id="KW-1185">Reference proteome</keyword>
<feature type="compositionally biased region" description="Pro residues" evidence="1">
    <location>
        <begin position="157"/>
        <end position="176"/>
    </location>
</feature>
<gene>
    <name evidence="4" type="ORF">SKTS_34830</name>
</gene>
<evidence type="ECO:0000259" key="3">
    <source>
        <dbReference type="Pfam" id="PF13436"/>
    </source>
</evidence>
<feature type="chain" id="PRO_5026049329" description="Glycine-zipper-containing OmpA-like membrane domain-containing protein" evidence="2">
    <location>
        <begin position="25"/>
        <end position="176"/>
    </location>
</feature>
<evidence type="ECO:0000313" key="5">
    <source>
        <dbReference type="Proteomes" id="UP000502260"/>
    </source>
</evidence>
<evidence type="ECO:0000256" key="2">
    <source>
        <dbReference type="SAM" id="SignalP"/>
    </source>
</evidence>
<feature type="signal peptide" evidence="2">
    <location>
        <begin position="1"/>
        <end position="24"/>
    </location>
</feature>
<keyword evidence="2" id="KW-0732">Signal</keyword>
<sequence>MLKLRAFKLTLATALLFLAGCATIPNGPSIMALPGSGKNFDQFRADDLMCRQYATQAIGGMTPNQAATDSAVRSAAVGTVVGAAAGAAIGGNRGAGVGAGTGLLMGSVAGAADASSYGAQRRYDNAYIQCMYGHGHRVPVSGRLMSDPERASRPSGSIPPPPPGSPPPPPPDAPRY</sequence>
<dbReference type="PROSITE" id="PS51257">
    <property type="entry name" value="PROKAR_LIPOPROTEIN"/>
    <property type="match status" value="1"/>
</dbReference>
<dbReference type="RefSeq" id="WP_173068265.1">
    <property type="nucleotide sequence ID" value="NZ_AP022853.1"/>
</dbReference>
<dbReference type="Proteomes" id="UP000502260">
    <property type="component" value="Chromosome"/>
</dbReference>
<feature type="region of interest" description="Disordered" evidence="1">
    <location>
        <begin position="139"/>
        <end position="176"/>
    </location>
</feature>
<evidence type="ECO:0000313" key="4">
    <source>
        <dbReference type="EMBL" id="BCB28597.1"/>
    </source>
</evidence>
<proteinExistence type="predicted"/>
<evidence type="ECO:0000256" key="1">
    <source>
        <dbReference type="SAM" id="MobiDB-lite"/>
    </source>
</evidence>
<feature type="domain" description="Glycine-zipper-containing OmpA-like membrane" evidence="3">
    <location>
        <begin position="72"/>
        <end position="110"/>
    </location>
</feature>
<name>A0A6F8VHL9_9PROT</name>
<reference evidence="5" key="1">
    <citation type="submission" date="2020-03" db="EMBL/GenBank/DDBJ databases">
        <title>Complete genome sequence of sulfur-oxidizing bacterium skT11.</title>
        <authorList>
            <person name="Kanda M."/>
            <person name="Kojima H."/>
            <person name="Fukui M."/>
        </authorList>
    </citation>
    <scope>NUCLEOTIDE SEQUENCE [LARGE SCALE GENOMIC DNA]</scope>
    <source>
        <strain evidence="5">skT11</strain>
    </source>
</reference>
<dbReference type="EMBL" id="AP022853">
    <property type="protein sequence ID" value="BCB28597.1"/>
    <property type="molecule type" value="Genomic_DNA"/>
</dbReference>
<organism evidence="4 5">
    <name type="scientific">Sulfurimicrobium lacus</name>
    <dbReference type="NCBI Taxonomy" id="2715678"/>
    <lineage>
        <taxon>Bacteria</taxon>
        <taxon>Pseudomonadati</taxon>
        <taxon>Pseudomonadota</taxon>
        <taxon>Betaproteobacteria</taxon>
        <taxon>Nitrosomonadales</taxon>
        <taxon>Sulfuricellaceae</taxon>
        <taxon>Sulfurimicrobium</taxon>
    </lineage>
</organism>